<proteinExistence type="predicted"/>
<gene>
    <name evidence="3" type="ORF">CALVIDRAFT_528438</name>
</gene>
<dbReference type="SUPFAM" id="SSF160631">
    <property type="entry name" value="SMI1/KNR4-like"/>
    <property type="match status" value="1"/>
</dbReference>
<dbReference type="InterPro" id="IPR037883">
    <property type="entry name" value="Knr4/Smi1-like_sf"/>
</dbReference>
<feature type="region of interest" description="Disordered" evidence="1">
    <location>
        <begin position="353"/>
        <end position="372"/>
    </location>
</feature>
<protein>
    <recommendedName>
        <fullName evidence="2">Knr4/Smi1-like domain-containing protein</fullName>
    </recommendedName>
</protein>
<organism evidence="3 4">
    <name type="scientific">Calocera viscosa (strain TUFC12733)</name>
    <dbReference type="NCBI Taxonomy" id="1330018"/>
    <lineage>
        <taxon>Eukaryota</taxon>
        <taxon>Fungi</taxon>
        <taxon>Dikarya</taxon>
        <taxon>Basidiomycota</taxon>
        <taxon>Agaricomycotina</taxon>
        <taxon>Dacrymycetes</taxon>
        <taxon>Dacrymycetales</taxon>
        <taxon>Dacrymycetaceae</taxon>
        <taxon>Calocera</taxon>
    </lineage>
</organism>
<accession>A0A167KWI3</accession>
<evidence type="ECO:0000259" key="2">
    <source>
        <dbReference type="SMART" id="SM00860"/>
    </source>
</evidence>
<feature type="domain" description="Knr4/Smi1-like" evidence="2">
    <location>
        <begin position="372"/>
        <end position="514"/>
    </location>
</feature>
<feature type="compositionally biased region" description="Low complexity" evidence="1">
    <location>
        <begin position="353"/>
        <end position="362"/>
    </location>
</feature>
<dbReference type="AlphaFoldDB" id="A0A167KWI3"/>
<evidence type="ECO:0000313" key="3">
    <source>
        <dbReference type="EMBL" id="KZO95087.1"/>
    </source>
</evidence>
<evidence type="ECO:0000256" key="1">
    <source>
        <dbReference type="SAM" id="MobiDB-lite"/>
    </source>
</evidence>
<dbReference type="EMBL" id="KV417291">
    <property type="protein sequence ID" value="KZO95087.1"/>
    <property type="molecule type" value="Genomic_DNA"/>
</dbReference>
<reference evidence="3 4" key="1">
    <citation type="journal article" date="2016" name="Mol. Biol. Evol.">
        <title>Comparative Genomics of Early-Diverging Mushroom-Forming Fungi Provides Insights into the Origins of Lignocellulose Decay Capabilities.</title>
        <authorList>
            <person name="Nagy L.G."/>
            <person name="Riley R."/>
            <person name="Tritt A."/>
            <person name="Adam C."/>
            <person name="Daum C."/>
            <person name="Floudas D."/>
            <person name="Sun H."/>
            <person name="Yadav J.S."/>
            <person name="Pangilinan J."/>
            <person name="Larsson K.H."/>
            <person name="Matsuura K."/>
            <person name="Barry K."/>
            <person name="Labutti K."/>
            <person name="Kuo R."/>
            <person name="Ohm R.A."/>
            <person name="Bhattacharya S.S."/>
            <person name="Shirouzu T."/>
            <person name="Yoshinaga Y."/>
            <person name="Martin F.M."/>
            <person name="Grigoriev I.V."/>
            <person name="Hibbett D.S."/>
        </authorList>
    </citation>
    <scope>NUCLEOTIDE SEQUENCE [LARGE SCALE GENOMIC DNA]</scope>
    <source>
        <strain evidence="3 4">TUFC12733</strain>
    </source>
</reference>
<keyword evidence="4" id="KW-1185">Reference proteome</keyword>
<dbReference type="OrthoDB" id="2788868at2759"/>
<feature type="compositionally biased region" description="Basic and acidic residues" evidence="1">
    <location>
        <begin position="363"/>
        <end position="372"/>
    </location>
</feature>
<dbReference type="Pfam" id="PF09346">
    <property type="entry name" value="SMI1_KNR4"/>
    <property type="match status" value="1"/>
</dbReference>
<dbReference type="SMART" id="SM00860">
    <property type="entry name" value="SMI1_KNR4"/>
    <property type="match status" value="1"/>
</dbReference>
<dbReference type="Gene3D" id="3.40.1580.10">
    <property type="entry name" value="SMI1/KNR4-like"/>
    <property type="match status" value="1"/>
</dbReference>
<evidence type="ECO:0000313" key="4">
    <source>
        <dbReference type="Proteomes" id="UP000076738"/>
    </source>
</evidence>
<sequence>MTDNLGRQAPLDELATATAAAKFFTMLVERGEEPNETSSIQSVITAAPSEMEQNITITEVQVETLASRIRLEREDTQIIRMAEDFSLRLACEGYMEACNELLTHNPDALNFLVKRGLEMVWHTVGPRPDTPYPQLTEAELLEMEEEQRYYDLHERNTVTITERVDVPFQQLAPDQVGELAAALAAVQHLAEKKLISRIELGAGAFGTSYDEGPITMPTEEEERRGLEVFRNYISRRDEDDRPMNVRLLSVYANLALKYDLEEEGKRWLDLCLREVLKSTSNWVELASVASGRYTSVQLGNGALQQLTGTTPEIAKRAGQDLATALRERWQTGEARPFVSLSWPDLLRRIQAASDNSQQASDAGTHEPYMREAATEQSIAAAEERLGIILPADYKTFLRLTNGTGSSSSKTGEPELAPVEEIAWDEETPRICMFKVEPLPRIHGKEWNALPDLKRVLRISVDGWEEYVYLIEPEMVALLPGQEDAVKEGRWRASTWAAWRADHIPYESFRDYMERLLLES</sequence>
<name>A0A167KWI3_CALVF</name>
<dbReference type="InterPro" id="IPR018958">
    <property type="entry name" value="Knr4/Smi1-like_dom"/>
</dbReference>
<dbReference type="Proteomes" id="UP000076738">
    <property type="component" value="Unassembled WGS sequence"/>
</dbReference>